<dbReference type="Pfam" id="PF02867">
    <property type="entry name" value="Ribonuc_red_lgC"/>
    <property type="match status" value="1"/>
</dbReference>
<dbReference type="InterPro" id="IPR008926">
    <property type="entry name" value="RNR_R1-su_N"/>
</dbReference>
<dbReference type="Pfam" id="PF00317">
    <property type="entry name" value="Ribonuc_red_lgN"/>
    <property type="match status" value="1"/>
</dbReference>
<dbReference type="EMBL" id="JAVLSJ010000001">
    <property type="protein sequence ID" value="MDR9847107.1"/>
    <property type="molecule type" value="Genomic_DNA"/>
</dbReference>
<proteinExistence type="inferred from homology"/>
<evidence type="ECO:0000256" key="5">
    <source>
        <dbReference type="ARBA" id="ARBA00022840"/>
    </source>
</evidence>
<comment type="similarity">
    <text evidence="1 10">Belongs to the ribonucleoside diphosphate reductase large chain family.</text>
</comment>
<dbReference type="PROSITE" id="PS51161">
    <property type="entry name" value="ATP_CONE"/>
    <property type="match status" value="1"/>
</dbReference>
<dbReference type="InterPro" id="IPR013346">
    <property type="entry name" value="NrdE_NrdA_C"/>
</dbReference>
<dbReference type="Proteomes" id="UP001246576">
    <property type="component" value="Unassembled WGS sequence"/>
</dbReference>
<evidence type="ECO:0000256" key="4">
    <source>
        <dbReference type="ARBA" id="ARBA00022741"/>
    </source>
</evidence>
<sequence length="750" mass="83928">MQVTKRDGSREPRDVSKVHKVVQWACKGLDASPDELVAEANLLFHDGMKTSDIHRSLIAAAAGLNSVQKQDYTFVAARLLLQQIYKESWGGIHYPHLADYLAKANDESMIDARLVTLFDVTQLQDALEPTRDMQFTYIGLQTLADRYLLRDAAGKKVIELPQHFFMRVAMGLALNEDDPTARAIEFYNVLSTFEFMSSTPTLFNAGTRHPQLASCFLNTVADSITNDPDTHRFASIYGTIEECAILSKYAGGVGTDWHRVRSIGDHIKGTNGKSSGVVPYLKVYNDTAVAVNQGGKRQGSFAPYLEPHHPDFYPFTMLKKESGDERQRAHDIYPAVWLNDLLMERKEEKGVWSFFSPKDYPELHELHGEAFRKRYLELEAAGAYVEQKPAMDVWKQILGMLFETGHPWITFKDECNRRNPQQHVGVIHNSNLCTEITLNTSDEETAVCNIGSVNMAVVENVNQLRHVVRTAMRMLDNVIDINFYGSDRARAANMRHRPVGLGMMGYAEWLVKNGIAFESQEHLEAADALLEQVSYFAIEASSDLAAERGSYSTFEGSLWSKGILPIDTAKPAAIALTQREYVMNWSALRTKVQKQGMRNSNTMAIAPTATISNIVGTTPTIEPPYELENVKKNTGGNFIVVDPSLRYGRPDLCKAAHDVDQEYVIKGAAVRQKWIDQAQSTTIFVKANVKGKDLNHLYTLAWTLGLKTTYYLRGQSAKVEKAPVVKVETPADEPVNNLCSLDNPDCEACQ</sequence>
<evidence type="ECO:0000256" key="7">
    <source>
        <dbReference type="ARBA" id="ARBA00023116"/>
    </source>
</evidence>
<dbReference type="SUPFAM" id="SSF51998">
    <property type="entry name" value="PFL-like glycyl radical enzymes"/>
    <property type="match status" value="1"/>
</dbReference>
<evidence type="ECO:0000256" key="8">
    <source>
        <dbReference type="ARBA" id="ARBA00047754"/>
    </source>
</evidence>
<name>A0ABU2EGV4_9BURK</name>
<comment type="caution">
    <text evidence="12">The sequence shown here is derived from an EMBL/GenBank/DDBJ whole genome shotgun (WGS) entry which is preliminary data.</text>
</comment>
<evidence type="ECO:0000256" key="10">
    <source>
        <dbReference type="RuleBase" id="RU003410"/>
    </source>
</evidence>
<dbReference type="PANTHER" id="PTHR11573:SF6">
    <property type="entry name" value="RIBONUCLEOSIDE-DIPHOSPHATE REDUCTASE LARGE SUBUNIT"/>
    <property type="match status" value="1"/>
</dbReference>
<keyword evidence="7 10" id="KW-0215">Deoxyribonucleotide synthesis</keyword>
<organism evidence="12 13">
    <name type="scientific">Herbaspirillum huttiense subsp. lycopersici</name>
    <dbReference type="NCBI Taxonomy" id="3074428"/>
    <lineage>
        <taxon>Bacteria</taxon>
        <taxon>Pseudomonadati</taxon>
        <taxon>Pseudomonadota</taxon>
        <taxon>Betaproteobacteria</taxon>
        <taxon>Burkholderiales</taxon>
        <taxon>Oxalobacteraceae</taxon>
        <taxon>Herbaspirillum</taxon>
    </lineage>
</organism>
<dbReference type="InterPro" id="IPR000788">
    <property type="entry name" value="RNR_lg_C"/>
</dbReference>
<dbReference type="Pfam" id="PF03477">
    <property type="entry name" value="ATP-cone"/>
    <property type="match status" value="1"/>
</dbReference>
<dbReference type="SUPFAM" id="SSF48168">
    <property type="entry name" value="R1 subunit of ribonucleotide reductase, N-terminal domain"/>
    <property type="match status" value="1"/>
</dbReference>
<evidence type="ECO:0000256" key="2">
    <source>
        <dbReference type="ARBA" id="ARBA00012274"/>
    </source>
</evidence>
<dbReference type="PROSITE" id="PS00089">
    <property type="entry name" value="RIBORED_LARGE"/>
    <property type="match status" value="1"/>
</dbReference>
<dbReference type="RefSeq" id="WP_310839528.1">
    <property type="nucleotide sequence ID" value="NZ_JAVLSJ010000001.1"/>
</dbReference>
<gene>
    <name evidence="12" type="ORF">RI048_02655</name>
</gene>
<keyword evidence="5 9" id="KW-0067">ATP-binding</keyword>
<dbReference type="EC" id="1.17.4.1" evidence="2 10"/>
<dbReference type="InterPro" id="IPR039718">
    <property type="entry name" value="Rrm1"/>
</dbReference>
<feature type="domain" description="ATP-cone" evidence="11">
    <location>
        <begin position="1"/>
        <end position="90"/>
    </location>
</feature>
<evidence type="ECO:0000256" key="6">
    <source>
        <dbReference type="ARBA" id="ARBA00023002"/>
    </source>
</evidence>
<reference evidence="12" key="1">
    <citation type="submission" date="2023-09" db="EMBL/GenBank/DDBJ databases">
        <title>Description of first Herbaspirillum huttiense subsp. nephrolepsisexaltata and Herbaspirillum huttiense subsp. lycopersicon.</title>
        <authorList>
            <person name="Poudel M."/>
            <person name="Sharma A."/>
            <person name="Goss E."/>
            <person name="Tapia J.H."/>
            <person name="Harmon C.M."/>
            <person name="Jones J.B."/>
        </authorList>
    </citation>
    <scope>NUCLEOTIDE SEQUENCE</scope>
    <source>
        <strain evidence="12">SE1</strain>
    </source>
</reference>
<evidence type="ECO:0000313" key="13">
    <source>
        <dbReference type="Proteomes" id="UP001246576"/>
    </source>
</evidence>
<dbReference type="Gene3D" id="3.20.70.20">
    <property type="match status" value="1"/>
</dbReference>
<evidence type="ECO:0000256" key="3">
    <source>
        <dbReference type="ARBA" id="ARBA00022533"/>
    </source>
</evidence>
<keyword evidence="4 9" id="KW-0547">Nucleotide-binding</keyword>
<evidence type="ECO:0000259" key="11">
    <source>
        <dbReference type="PROSITE" id="PS51161"/>
    </source>
</evidence>
<protein>
    <recommendedName>
        <fullName evidence="2 10">Ribonucleoside-diphosphate reductase</fullName>
        <ecNumber evidence="2 10">1.17.4.1</ecNumber>
    </recommendedName>
</protein>
<keyword evidence="13" id="KW-1185">Reference proteome</keyword>
<dbReference type="InterPro" id="IPR005144">
    <property type="entry name" value="ATP-cone_dom"/>
</dbReference>
<dbReference type="PRINTS" id="PR01183">
    <property type="entry name" value="RIBORDTASEM1"/>
</dbReference>
<evidence type="ECO:0000256" key="1">
    <source>
        <dbReference type="ARBA" id="ARBA00010406"/>
    </source>
</evidence>
<comment type="catalytic activity">
    <reaction evidence="8 10">
        <text>a 2'-deoxyribonucleoside 5'-diphosphate + [thioredoxin]-disulfide + H2O = a ribonucleoside 5'-diphosphate + [thioredoxin]-dithiol</text>
        <dbReference type="Rhea" id="RHEA:23252"/>
        <dbReference type="Rhea" id="RHEA-COMP:10698"/>
        <dbReference type="Rhea" id="RHEA-COMP:10700"/>
        <dbReference type="ChEBI" id="CHEBI:15377"/>
        <dbReference type="ChEBI" id="CHEBI:29950"/>
        <dbReference type="ChEBI" id="CHEBI:50058"/>
        <dbReference type="ChEBI" id="CHEBI:57930"/>
        <dbReference type="ChEBI" id="CHEBI:73316"/>
        <dbReference type="EC" id="1.17.4.1"/>
    </reaction>
</comment>
<dbReference type="NCBIfam" id="TIGR02506">
    <property type="entry name" value="NrdE_NrdA"/>
    <property type="match status" value="1"/>
</dbReference>
<evidence type="ECO:0000313" key="12">
    <source>
        <dbReference type="EMBL" id="MDR9847107.1"/>
    </source>
</evidence>
<dbReference type="InterPro" id="IPR013509">
    <property type="entry name" value="RNR_lsu_N"/>
</dbReference>
<dbReference type="CDD" id="cd01679">
    <property type="entry name" value="RNR_I"/>
    <property type="match status" value="1"/>
</dbReference>
<evidence type="ECO:0000256" key="9">
    <source>
        <dbReference type="PROSITE-ProRule" id="PRU00492"/>
    </source>
</evidence>
<accession>A0ABU2EGV4</accession>
<dbReference type="GO" id="GO:0004748">
    <property type="term" value="F:ribonucleoside-diphosphate reductase activity, thioredoxin disulfide as acceptor"/>
    <property type="evidence" value="ECO:0007669"/>
    <property type="project" value="UniProtKB-EC"/>
</dbReference>
<keyword evidence="6 10" id="KW-0560">Oxidoreductase</keyword>
<comment type="function">
    <text evidence="10">Provides the precursors necessary for DNA synthesis. Catalyzes the biosynthesis of deoxyribonucleotides from the corresponding ribonucleotides.</text>
</comment>
<dbReference type="PANTHER" id="PTHR11573">
    <property type="entry name" value="RIBONUCLEOSIDE-DIPHOSPHATE REDUCTASE LARGE CHAIN"/>
    <property type="match status" value="1"/>
</dbReference>
<keyword evidence="3" id="KW-0021">Allosteric enzyme</keyword>